<dbReference type="Pfam" id="PF08123">
    <property type="entry name" value="DOT1"/>
    <property type="match status" value="1"/>
</dbReference>
<proteinExistence type="predicted"/>
<dbReference type="InterPro" id="IPR029063">
    <property type="entry name" value="SAM-dependent_MTases_sf"/>
</dbReference>
<keyword evidence="1" id="KW-0812">Transmembrane</keyword>
<dbReference type="InterPro" id="IPR025789">
    <property type="entry name" value="DOT1_dom"/>
</dbReference>
<accession>A0A915MU75</accession>
<dbReference type="Proteomes" id="UP000887561">
    <property type="component" value="Unplaced"/>
</dbReference>
<sequence length="66" mass="7294">MQMIIEELKPSQVCFVVFIEYMGDFIWVVVVMFDGVMDSKDVFVDLGSGVGQLVVHMAGGTLAHRA</sequence>
<reference evidence="4" key="1">
    <citation type="submission" date="2022-11" db="UniProtKB">
        <authorList>
            <consortium name="WormBaseParasite"/>
        </authorList>
    </citation>
    <scope>IDENTIFICATION</scope>
</reference>
<keyword evidence="1" id="KW-0472">Membrane</keyword>
<dbReference type="WBParaSite" id="scaffold53712_cov442.g25586">
    <property type="protein sequence ID" value="scaffold53712_cov442.g25586"/>
    <property type="gene ID" value="scaffold53712_cov442.g25586"/>
</dbReference>
<dbReference type="AlphaFoldDB" id="A0A915MU75"/>
<dbReference type="Gene3D" id="3.40.50.150">
    <property type="entry name" value="Vaccinia Virus protein VP39"/>
    <property type="match status" value="1"/>
</dbReference>
<evidence type="ECO:0000313" key="3">
    <source>
        <dbReference type="Proteomes" id="UP000887561"/>
    </source>
</evidence>
<feature type="domain" description="DOT1" evidence="2">
    <location>
        <begin position="34"/>
        <end position="59"/>
    </location>
</feature>
<keyword evidence="3" id="KW-1185">Reference proteome</keyword>
<keyword evidence="1" id="KW-1133">Transmembrane helix</keyword>
<evidence type="ECO:0000259" key="2">
    <source>
        <dbReference type="Pfam" id="PF08123"/>
    </source>
</evidence>
<protein>
    <submittedName>
        <fullName evidence="4">DOT1 domain-containing protein</fullName>
    </submittedName>
</protein>
<organism evidence="3 4">
    <name type="scientific">Meloidogyne javanica</name>
    <name type="common">Root-knot nematode worm</name>
    <dbReference type="NCBI Taxonomy" id="6303"/>
    <lineage>
        <taxon>Eukaryota</taxon>
        <taxon>Metazoa</taxon>
        <taxon>Ecdysozoa</taxon>
        <taxon>Nematoda</taxon>
        <taxon>Chromadorea</taxon>
        <taxon>Rhabditida</taxon>
        <taxon>Tylenchina</taxon>
        <taxon>Tylenchomorpha</taxon>
        <taxon>Tylenchoidea</taxon>
        <taxon>Meloidogynidae</taxon>
        <taxon>Meloidogyninae</taxon>
        <taxon>Meloidogyne</taxon>
        <taxon>Meloidogyne incognita group</taxon>
    </lineage>
</organism>
<evidence type="ECO:0000256" key="1">
    <source>
        <dbReference type="SAM" id="Phobius"/>
    </source>
</evidence>
<dbReference type="GO" id="GO:0031151">
    <property type="term" value="F:histone H3K79 methyltransferase activity"/>
    <property type="evidence" value="ECO:0007669"/>
    <property type="project" value="InterPro"/>
</dbReference>
<name>A0A915MU75_MELJA</name>
<feature type="transmembrane region" description="Helical" evidence="1">
    <location>
        <begin position="12"/>
        <end position="33"/>
    </location>
</feature>
<evidence type="ECO:0000313" key="4">
    <source>
        <dbReference type="WBParaSite" id="scaffold53712_cov442.g25586"/>
    </source>
</evidence>